<dbReference type="Gramene" id="GBG71567">
    <property type="protein sequence ID" value="GBG71567"/>
    <property type="gene ID" value="CBR_g8983"/>
</dbReference>
<evidence type="ECO:0000313" key="4">
    <source>
        <dbReference type="Proteomes" id="UP000265515"/>
    </source>
</evidence>
<dbReference type="GO" id="GO:0009704">
    <property type="term" value="P:de-etiolation"/>
    <property type="evidence" value="ECO:0007669"/>
    <property type="project" value="InterPro"/>
</dbReference>
<dbReference type="AlphaFoldDB" id="A0A388KNF5"/>
<dbReference type="EMBL" id="BFEA01000149">
    <property type="protein sequence ID" value="GBG71567.1"/>
    <property type="molecule type" value="Genomic_DNA"/>
</dbReference>
<accession>A0A388KNF5</accession>
<protein>
    <recommendedName>
        <fullName evidence="2">Rhodanese domain-containing protein</fullName>
    </recommendedName>
</protein>
<dbReference type="GO" id="GO:0090333">
    <property type="term" value="P:regulation of stomatal closure"/>
    <property type="evidence" value="ECO:0007669"/>
    <property type="project" value="InterPro"/>
</dbReference>
<keyword evidence="1" id="KW-0472">Membrane</keyword>
<dbReference type="InterPro" id="IPR001763">
    <property type="entry name" value="Rhodanese-like_dom"/>
</dbReference>
<dbReference type="STRING" id="69332.A0A388KNF5"/>
<reference evidence="3 4" key="1">
    <citation type="journal article" date="2018" name="Cell">
        <title>The Chara Genome: Secondary Complexity and Implications for Plant Terrestrialization.</title>
        <authorList>
            <person name="Nishiyama T."/>
            <person name="Sakayama H."/>
            <person name="Vries J.D."/>
            <person name="Buschmann H."/>
            <person name="Saint-Marcoux D."/>
            <person name="Ullrich K.K."/>
            <person name="Haas F.B."/>
            <person name="Vanderstraeten L."/>
            <person name="Becker D."/>
            <person name="Lang D."/>
            <person name="Vosolsobe S."/>
            <person name="Rombauts S."/>
            <person name="Wilhelmsson P.K.I."/>
            <person name="Janitza P."/>
            <person name="Kern R."/>
            <person name="Heyl A."/>
            <person name="Rumpler F."/>
            <person name="Villalobos L.I.A.C."/>
            <person name="Clay J.M."/>
            <person name="Skokan R."/>
            <person name="Toyoda A."/>
            <person name="Suzuki Y."/>
            <person name="Kagoshima H."/>
            <person name="Schijlen E."/>
            <person name="Tajeshwar N."/>
            <person name="Catarino B."/>
            <person name="Hetherington A.J."/>
            <person name="Saltykova A."/>
            <person name="Bonnot C."/>
            <person name="Breuninger H."/>
            <person name="Symeonidi A."/>
            <person name="Radhakrishnan G.V."/>
            <person name="Van Nieuwerburgh F."/>
            <person name="Deforce D."/>
            <person name="Chang C."/>
            <person name="Karol K.G."/>
            <person name="Hedrich R."/>
            <person name="Ulvskov P."/>
            <person name="Glockner G."/>
            <person name="Delwiche C.F."/>
            <person name="Petrasek J."/>
            <person name="Van de Peer Y."/>
            <person name="Friml J."/>
            <person name="Beilby M."/>
            <person name="Dolan L."/>
            <person name="Kohara Y."/>
            <person name="Sugano S."/>
            <person name="Fujiyama A."/>
            <person name="Delaux P.-M."/>
            <person name="Quint M."/>
            <person name="TheiBen G."/>
            <person name="Hagemann M."/>
            <person name="Harholt J."/>
            <person name="Dunand C."/>
            <person name="Zachgo S."/>
            <person name="Langdale J."/>
            <person name="Maumus F."/>
            <person name="Straeten D.V.D."/>
            <person name="Gould S.B."/>
            <person name="Rensing S.A."/>
        </authorList>
    </citation>
    <scope>NUCLEOTIDE SEQUENCE [LARGE SCALE GENOMIC DNA]</scope>
    <source>
        <strain evidence="3 4">S276</strain>
    </source>
</reference>
<dbReference type="Proteomes" id="UP000265515">
    <property type="component" value="Unassembled WGS sequence"/>
</dbReference>
<comment type="caution">
    <text evidence="3">The sequence shown here is derived from an EMBL/GenBank/DDBJ whole genome shotgun (WGS) entry which is preliminary data.</text>
</comment>
<dbReference type="InterPro" id="IPR036873">
    <property type="entry name" value="Rhodanese-like_dom_sf"/>
</dbReference>
<gene>
    <name evidence="3" type="ORF">CBR_g8983</name>
</gene>
<keyword evidence="1" id="KW-1133">Transmembrane helix</keyword>
<dbReference type="CDD" id="cd00158">
    <property type="entry name" value="RHOD"/>
    <property type="match status" value="1"/>
</dbReference>
<evidence type="ECO:0000256" key="1">
    <source>
        <dbReference type="SAM" id="Phobius"/>
    </source>
</evidence>
<keyword evidence="4" id="KW-1185">Reference proteome</keyword>
<evidence type="ECO:0000259" key="2">
    <source>
        <dbReference type="PROSITE" id="PS50206"/>
    </source>
</evidence>
<proteinExistence type="predicted"/>
<dbReference type="PANTHER" id="PTHR34209">
    <property type="entry name" value="RHODANESE/CELL CYCLE CONTROL PHOSPHATASE SUPERFAMILY PROTEIN"/>
    <property type="match status" value="1"/>
</dbReference>
<feature type="domain" description="Rhodanese" evidence="2">
    <location>
        <begin position="324"/>
        <end position="366"/>
    </location>
</feature>
<name>A0A388KNF5_CHABU</name>
<dbReference type="OrthoDB" id="2015023at2759"/>
<evidence type="ECO:0000313" key="3">
    <source>
        <dbReference type="EMBL" id="GBG71567.1"/>
    </source>
</evidence>
<sequence>MATAATSSSVCHVGSVTAGAAQSAASHDRSSQRAVPRAMASVALARSAAIFGGNGSATCSVPDVAAVLKRGQSAAATFGLDAAGSSSSSSSRRRRTRGVIADAKLNRTEEDDEHKSQLILRANAAALTAATTVVLGGAGPAHAEGVHIEDLQAAIDQVVDVSKQIADGAAVGYEVAKTLFESVLAALKPAVEVAAPVVQQATDVTIRAAVPVAESLAEEAQKALEQAGIDTHPALEAAKTAVTVAGDATEQVTEAVRAAQPLAESTLENVLASDPLVLVIGAGALLLLYLLAPSIAGTVASATRGYTVYAVTDSPFSVLAIVKRSCDTAKAVARSLSTMGFRNVYVVQGGFSGSTGWLQSRLGSEPYYFGEPMILSPSRILSGTKQILTSNGGRSSGTTRRQVDAEIVRKPRLSLPSARE</sequence>
<dbReference type="Gene3D" id="3.40.250.10">
    <property type="entry name" value="Rhodanese-like domain"/>
    <property type="match status" value="1"/>
</dbReference>
<keyword evidence="1" id="KW-0812">Transmembrane</keyword>
<dbReference type="InterPro" id="IPR044690">
    <property type="entry name" value="CAS_plant"/>
</dbReference>
<dbReference type="PROSITE" id="PS50206">
    <property type="entry name" value="RHODANESE_3"/>
    <property type="match status" value="1"/>
</dbReference>
<dbReference type="PANTHER" id="PTHR34209:SF1">
    <property type="entry name" value="CALCIUM SENSING RECEPTOR, CHLOROPLASTIC"/>
    <property type="match status" value="1"/>
</dbReference>
<dbReference type="GO" id="GO:0071277">
    <property type="term" value="P:cellular response to calcium ion"/>
    <property type="evidence" value="ECO:0007669"/>
    <property type="project" value="InterPro"/>
</dbReference>
<feature type="transmembrane region" description="Helical" evidence="1">
    <location>
        <begin position="276"/>
        <end position="296"/>
    </location>
</feature>
<organism evidence="3 4">
    <name type="scientific">Chara braunii</name>
    <name type="common">Braun's stonewort</name>
    <dbReference type="NCBI Taxonomy" id="69332"/>
    <lineage>
        <taxon>Eukaryota</taxon>
        <taxon>Viridiplantae</taxon>
        <taxon>Streptophyta</taxon>
        <taxon>Charophyceae</taxon>
        <taxon>Charales</taxon>
        <taxon>Characeae</taxon>
        <taxon>Chara</taxon>
    </lineage>
</organism>